<dbReference type="AlphaFoldDB" id="A0AAD8JB08"/>
<dbReference type="GO" id="GO:0004674">
    <property type="term" value="F:protein serine/threonine kinase activity"/>
    <property type="evidence" value="ECO:0007669"/>
    <property type="project" value="UniProtKB-EC"/>
</dbReference>
<evidence type="ECO:0000256" key="8">
    <source>
        <dbReference type="ARBA" id="ARBA00022840"/>
    </source>
</evidence>
<evidence type="ECO:0000256" key="3">
    <source>
        <dbReference type="ARBA" id="ARBA00022553"/>
    </source>
</evidence>
<name>A0AAD8JB08_9APIA</name>
<dbReference type="GO" id="GO:0005544">
    <property type="term" value="F:calcium-dependent phospholipid binding"/>
    <property type="evidence" value="ECO:0007669"/>
    <property type="project" value="InterPro"/>
</dbReference>
<dbReference type="GO" id="GO:0005509">
    <property type="term" value="F:calcium ion binding"/>
    <property type="evidence" value="ECO:0007669"/>
    <property type="project" value="InterPro"/>
</dbReference>
<evidence type="ECO:0000256" key="6">
    <source>
        <dbReference type="ARBA" id="ARBA00022741"/>
    </source>
</evidence>
<dbReference type="EC" id="2.7.11.1" evidence="2"/>
<evidence type="ECO:0000313" key="11">
    <source>
        <dbReference type="EMBL" id="KAK1399808.1"/>
    </source>
</evidence>
<keyword evidence="10" id="KW-0472">Membrane</keyword>
<organism evidence="11 12">
    <name type="scientific">Heracleum sosnowskyi</name>
    <dbReference type="NCBI Taxonomy" id="360622"/>
    <lineage>
        <taxon>Eukaryota</taxon>
        <taxon>Viridiplantae</taxon>
        <taxon>Streptophyta</taxon>
        <taxon>Embryophyta</taxon>
        <taxon>Tracheophyta</taxon>
        <taxon>Spermatophyta</taxon>
        <taxon>Magnoliopsida</taxon>
        <taxon>eudicotyledons</taxon>
        <taxon>Gunneridae</taxon>
        <taxon>Pentapetalae</taxon>
        <taxon>asterids</taxon>
        <taxon>campanulids</taxon>
        <taxon>Apiales</taxon>
        <taxon>Apiaceae</taxon>
        <taxon>Apioideae</taxon>
        <taxon>apioid superclade</taxon>
        <taxon>Tordylieae</taxon>
        <taxon>Tordyliinae</taxon>
        <taxon>Heracleum</taxon>
    </lineage>
</organism>
<keyword evidence="12" id="KW-1185">Reference proteome</keyword>
<reference evidence="11" key="1">
    <citation type="submission" date="2023-02" db="EMBL/GenBank/DDBJ databases">
        <title>Genome of toxic invasive species Heracleum sosnowskyi carries increased number of genes despite the absence of recent whole-genome duplications.</title>
        <authorList>
            <person name="Schelkunov M."/>
            <person name="Shtratnikova V."/>
            <person name="Makarenko M."/>
            <person name="Klepikova A."/>
            <person name="Omelchenko D."/>
            <person name="Novikova G."/>
            <person name="Obukhova E."/>
            <person name="Bogdanov V."/>
            <person name="Penin A."/>
            <person name="Logacheva M."/>
        </authorList>
    </citation>
    <scope>NUCLEOTIDE SEQUENCE</scope>
    <source>
        <strain evidence="11">Hsosn_3</strain>
        <tissue evidence="11">Leaf</tissue>
    </source>
</reference>
<sequence length="239" mass="27406">MYRWIFDRDALLVNVAIKKVPDYRVIVEMSCIKSPEDFLIVKWAYQICYKHSMEEDVVAHTSGDMRKAFGIFQVHLVDWLKQMVANRNSEGVLDPKLQDKPSLRSLRRAILVALCCVDPNTQKRPKMEHVVHMLEAEDSYNVCLFFYSEGKSLSSYFFCKLRQKRILEVQCESIHLNESKLINTYITVNGHWYLADDGSSPGDLLLLSGRPLSHATAGLRPVSSYRAATANTLITNVCW</sequence>
<dbReference type="GO" id="GO:0005524">
    <property type="term" value="F:ATP binding"/>
    <property type="evidence" value="ECO:0007669"/>
    <property type="project" value="UniProtKB-KW"/>
</dbReference>
<evidence type="ECO:0000256" key="9">
    <source>
        <dbReference type="ARBA" id="ARBA00022989"/>
    </source>
</evidence>
<keyword evidence="9" id="KW-1133">Transmembrane helix</keyword>
<dbReference type="InterPro" id="IPR037104">
    <property type="entry name" value="Annexin_sf"/>
</dbReference>
<dbReference type="GO" id="GO:0016020">
    <property type="term" value="C:membrane"/>
    <property type="evidence" value="ECO:0007669"/>
    <property type="project" value="UniProtKB-SubCell"/>
</dbReference>
<comment type="caution">
    <text evidence="11">The sequence shown here is derived from an EMBL/GenBank/DDBJ whole genome shotgun (WGS) entry which is preliminary data.</text>
</comment>
<evidence type="ECO:0000313" key="12">
    <source>
        <dbReference type="Proteomes" id="UP001237642"/>
    </source>
</evidence>
<protein>
    <recommendedName>
        <fullName evidence="2">non-specific serine/threonine protein kinase</fullName>
        <ecNumber evidence="2">2.7.11.1</ecNumber>
    </recommendedName>
</protein>
<proteinExistence type="predicted"/>
<dbReference type="PANTHER" id="PTHR47984">
    <property type="entry name" value="OS01G0323000 PROTEIN"/>
    <property type="match status" value="1"/>
</dbReference>
<reference evidence="11" key="2">
    <citation type="submission" date="2023-05" db="EMBL/GenBank/DDBJ databases">
        <authorList>
            <person name="Schelkunov M.I."/>
        </authorList>
    </citation>
    <scope>NUCLEOTIDE SEQUENCE</scope>
    <source>
        <strain evidence="11">Hsosn_3</strain>
        <tissue evidence="11">Leaf</tissue>
    </source>
</reference>
<comment type="subcellular location">
    <subcellularLocation>
        <location evidence="1">Membrane</location>
        <topology evidence="1">Single-pass membrane protein</topology>
    </subcellularLocation>
</comment>
<dbReference type="Gene3D" id="1.10.510.10">
    <property type="entry name" value="Transferase(Phosphotransferase) domain 1"/>
    <property type="match status" value="1"/>
</dbReference>
<keyword evidence="6" id="KW-0547">Nucleotide-binding</keyword>
<dbReference type="Proteomes" id="UP001237642">
    <property type="component" value="Unassembled WGS sequence"/>
</dbReference>
<keyword evidence="3" id="KW-0597">Phosphoprotein</keyword>
<evidence type="ECO:0000256" key="10">
    <source>
        <dbReference type="ARBA" id="ARBA00023136"/>
    </source>
</evidence>
<evidence type="ECO:0000256" key="1">
    <source>
        <dbReference type="ARBA" id="ARBA00004167"/>
    </source>
</evidence>
<accession>A0AAD8JB08</accession>
<dbReference type="SUPFAM" id="SSF47874">
    <property type="entry name" value="Annexin"/>
    <property type="match status" value="1"/>
</dbReference>
<evidence type="ECO:0000256" key="5">
    <source>
        <dbReference type="ARBA" id="ARBA00022692"/>
    </source>
</evidence>
<dbReference type="PANTHER" id="PTHR47984:SF30">
    <property type="entry name" value="PROTEIN KINASE DOMAIN-CONTAINING PROTEIN"/>
    <property type="match status" value="1"/>
</dbReference>
<dbReference type="EMBL" id="JAUIZM010000002">
    <property type="protein sequence ID" value="KAK1399808.1"/>
    <property type="molecule type" value="Genomic_DNA"/>
</dbReference>
<evidence type="ECO:0000256" key="2">
    <source>
        <dbReference type="ARBA" id="ARBA00012513"/>
    </source>
</evidence>
<gene>
    <name evidence="11" type="ORF">POM88_009671</name>
</gene>
<keyword evidence="5" id="KW-0812">Transmembrane</keyword>
<keyword evidence="4" id="KW-0808">Transferase</keyword>
<keyword evidence="8" id="KW-0067">ATP-binding</keyword>
<evidence type="ECO:0000256" key="7">
    <source>
        <dbReference type="ARBA" id="ARBA00022777"/>
    </source>
</evidence>
<keyword evidence="7" id="KW-0418">Kinase</keyword>
<dbReference type="InterPro" id="IPR052232">
    <property type="entry name" value="RLK_Ser/Thr-Kinase"/>
</dbReference>
<evidence type="ECO:0000256" key="4">
    <source>
        <dbReference type="ARBA" id="ARBA00022679"/>
    </source>
</evidence>